<dbReference type="CDD" id="cd07818">
    <property type="entry name" value="SRPBCC_1"/>
    <property type="match status" value="1"/>
</dbReference>
<evidence type="ECO:0000313" key="1">
    <source>
        <dbReference type="EMBL" id="RZS58494.1"/>
    </source>
</evidence>
<evidence type="ECO:0000313" key="2">
    <source>
        <dbReference type="Proteomes" id="UP000293433"/>
    </source>
</evidence>
<dbReference type="SUPFAM" id="SSF55961">
    <property type="entry name" value="Bet v1-like"/>
    <property type="match status" value="1"/>
</dbReference>
<dbReference type="RefSeq" id="WP_338054429.1">
    <property type="nucleotide sequence ID" value="NZ_SGWV01000007.1"/>
</dbReference>
<dbReference type="Proteomes" id="UP000293433">
    <property type="component" value="Unassembled WGS sequence"/>
</dbReference>
<proteinExistence type="predicted"/>
<organism evidence="1 2">
    <name type="scientific">Sphaerotilus mobilis</name>
    <dbReference type="NCBI Taxonomy" id="47994"/>
    <lineage>
        <taxon>Bacteria</taxon>
        <taxon>Pseudomonadati</taxon>
        <taxon>Pseudomonadota</taxon>
        <taxon>Betaproteobacteria</taxon>
        <taxon>Burkholderiales</taxon>
        <taxon>Sphaerotilaceae</taxon>
        <taxon>Sphaerotilus</taxon>
    </lineage>
</organism>
<keyword evidence="2" id="KW-1185">Reference proteome</keyword>
<comment type="caution">
    <text evidence="1">The sequence shown here is derived from an EMBL/GenBank/DDBJ whole genome shotgun (WGS) entry which is preliminary data.</text>
</comment>
<dbReference type="Gene3D" id="3.30.530.20">
    <property type="match status" value="1"/>
</dbReference>
<dbReference type="EMBL" id="SGWV01000007">
    <property type="protein sequence ID" value="RZS58494.1"/>
    <property type="molecule type" value="Genomic_DNA"/>
</dbReference>
<dbReference type="AlphaFoldDB" id="A0A4Q7LUI2"/>
<reference evidence="1 2" key="1">
    <citation type="submission" date="2019-02" db="EMBL/GenBank/DDBJ databases">
        <title>Genomic Encyclopedia of Type Strains, Phase IV (KMG-IV): sequencing the most valuable type-strain genomes for metagenomic binning, comparative biology and taxonomic classification.</title>
        <authorList>
            <person name="Goeker M."/>
        </authorList>
    </citation>
    <scope>NUCLEOTIDE SEQUENCE [LARGE SCALE GENOMIC DNA]</scope>
    <source>
        <strain evidence="1 2">DSM 10617</strain>
    </source>
</reference>
<dbReference type="InterPro" id="IPR019587">
    <property type="entry name" value="Polyketide_cyclase/dehydratase"/>
</dbReference>
<protein>
    <submittedName>
        <fullName evidence="1">Polyketide cyclase/dehydrase/lipid transport protein</fullName>
    </submittedName>
</protein>
<dbReference type="InterPro" id="IPR023393">
    <property type="entry name" value="START-like_dom_sf"/>
</dbReference>
<accession>A0A4Q7LUI2</accession>
<name>A0A4Q7LUI2_9BURK</name>
<gene>
    <name evidence="1" type="ORF">EV685_0788</name>
</gene>
<dbReference type="Pfam" id="PF10604">
    <property type="entry name" value="Polyketide_cyc2"/>
    <property type="match status" value="1"/>
</dbReference>
<sequence>MNNWTMWIVGALLLVLIALVLAARRRPDTFRIERSIVVPASAAQLHALVDDLHRWVDWSPWEGRDPALVRQYEGAPRGVGARYAWQGNRQVGKGAMAIVASEPLRRIELTLDFLAPFEAHNIAEFTFEPVEGGTRVVWAMHGPASFGSKLMGLVFNMDRMVGRDFELGLKRLGEQALRSAT</sequence>